<evidence type="ECO:0000256" key="9">
    <source>
        <dbReference type="SAM" id="Phobius"/>
    </source>
</evidence>
<comment type="similarity">
    <text evidence="2">Belongs to the amino acid-polyamine-organocation (APC) superfamily. YAT (TC 2.A.3.10) family.</text>
</comment>
<name>A0ABP0EG35_9ASCO</name>
<feature type="transmembrane region" description="Helical" evidence="9">
    <location>
        <begin position="462"/>
        <end position="488"/>
    </location>
</feature>
<dbReference type="PANTHER" id="PTHR43341:SF17">
    <property type="entry name" value="GENERAL AMINO ACID PERMEASE AGP1-RELATED"/>
    <property type="match status" value="1"/>
</dbReference>
<feature type="domain" description="Amino acid permease/ SLC12A" evidence="10">
    <location>
        <begin position="71"/>
        <end position="531"/>
    </location>
</feature>
<protein>
    <submittedName>
        <fullName evidence="11">Amino-acid permease Gap1p</fullName>
    </submittedName>
</protein>
<feature type="compositionally biased region" description="Basic and acidic residues" evidence="8">
    <location>
        <begin position="1"/>
        <end position="11"/>
    </location>
</feature>
<dbReference type="PROSITE" id="PS00218">
    <property type="entry name" value="AMINO_ACID_PERMEASE_1"/>
    <property type="match status" value="1"/>
</dbReference>
<dbReference type="NCBIfam" id="TIGR00913">
    <property type="entry name" value="2A0310"/>
    <property type="match status" value="1"/>
</dbReference>
<feature type="transmembrane region" description="Helical" evidence="9">
    <location>
        <begin position="294"/>
        <end position="315"/>
    </location>
</feature>
<gene>
    <name evidence="11" type="primary">GAP1</name>
    <name evidence="11" type="ORF">CAAN4_F05336</name>
</gene>
<dbReference type="InterPro" id="IPR004840">
    <property type="entry name" value="Amino_acid_permease_CS"/>
</dbReference>
<evidence type="ECO:0000313" key="11">
    <source>
        <dbReference type="EMBL" id="CAK7912089.1"/>
    </source>
</evidence>
<evidence type="ECO:0000256" key="3">
    <source>
        <dbReference type="ARBA" id="ARBA00022448"/>
    </source>
</evidence>
<evidence type="ECO:0000256" key="6">
    <source>
        <dbReference type="ARBA" id="ARBA00022989"/>
    </source>
</evidence>
<dbReference type="EMBL" id="OZ004258">
    <property type="protein sequence ID" value="CAK7912089.1"/>
    <property type="molecule type" value="Genomic_DNA"/>
</dbReference>
<keyword evidence="5" id="KW-0029">Amino-acid transport</keyword>
<evidence type="ECO:0000256" key="7">
    <source>
        <dbReference type="ARBA" id="ARBA00023136"/>
    </source>
</evidence>
<keyword evidence="4 9" id="KW-0812">Transmembrane</keyword>
<organism evidence="11 12">
    <name type="scientific">[Candida] anglica</name>
    <dbReference type="NCBI Taxonomy" id="148631"/>
    <lineage>
        <taxon>Eukaryota</taxon>
        <taxon>Fungi</taxon>
        <taxon>Dikarya</taxon>
        <taxon>Ascomycota</taxon>
        <taxon>Saccharomycotina</taxon>
        <taxon>Pichiomycetes</taxon>
        <taxon>Debaryomycetaceae</taxon>
        <taxon>Kurtzmaniella</taxon>
    </lineage>
</organism>
<reference evidence="11 12" key="1">
    <citation type="submission" date="2024-01" db="EMBL/GenBank/DDBJ databases">
        <authorList>
            <consortium name="Genoscope - CEA"/>
            <person name="William W."/>
        </authorList>
    </citation>
    <scope>NUCLEOTIDE SEQUENCE [LARGE SCALE GENOMIC DNA]</scope>
    <source>
        <strain evidence="11 12">29B2s-10</strain>
    </source>
</reference>
<evidence type="ECO:0000256" key="8">
    <source>
        <dbReference type="SAM" id="MobiDB-lite"/>
    </source>
</evidence>
<keyword evidence="6 9" id="KW-1133">Transmembrane helix</keyword>
<evidence type="ECO:0000313" key="12">
    <source>
        <dbReference type="Proteomes" id="UP001497600"/>
    </source>
</evidence>
<dbReference type="PIRSF" id="PIRSF006060">
    <property type="entry name" value="AA_transporter"/>
    <property type="match status" value="1"/>
</dbReference>
<accession>A0ABP0EG35</accession>
<feature type="transmembrane region" description="Helical" evidence="9">
    <location>
        <begin position="420"/>
        <end position="441"/>
    </location>
</feature>
<feature type="transmembrane region" description="Helical" evidence="9">
    <location>
        <begin position="215"/>
        <end position="233"/>
    </location>
</feature>
<feature type="transmembrane region" description="Helical" evidence="9">
    <location>
        <begin position="183"/>
        <end position="203"/>
    </location>
</feature>
<dbReference type="InterPro" id="IPR004762">
    <property type="entry name" value="Amino_acid_permease_fungi"/>
</dbReference>
<feature type="transmembrane region" description="Helical" evidence="9">
    <location>
        <begin position="145"/>
        <end position="163"/>
    </location>
</feature>
<keyword evidence="3" id="KW-0813">Transport</keyword>
<evidence type="ECO:0000259" key="10">
    <source>
        <dbReference type="Pfam" id="PF00324"/>
    </source>
</evidence>
<dbReference type="Pfam" id="PF00324">
    <property type="entry name" value="AA_permease"/>
    <property type="match status" value="1"/>
</dbReference>
<feature type="compositionally biased region" description="Low complexity" evidence="8">
    <location>
        <begin position="16"/>
        <end position="29"/>
    </location>
</feature>
<feature type="transmembrane region" description="Helical" evidence="9">
    <location>
        <begin position="500"/>
        <end position="519"/>
    </location>
</feature>
<dbReference type="PANTHER" id="PTHR43341">
    <property type="entry name" value="AMINO ACID PERMEASE"/>
    <property type="match status" value="1"/>
</dbReference>
<evidence type="ECO:0000256" key="4">
    <source>
        <dbReference type="ARBA" id="ARBA00022692"/>
    </source>
</evidence>
<sequence>MPDFAKLEKADSTVASRPGSGSGSESFSSATPYNNSTKMGWGASFVDSFKRQDAAHLEVGKQLSKTISKRHLTTMALVTGVGTGLLVGSGKSLHNAGPLFLIVGYAIVGSFLYPTLQAAGELAVNYSDLSGGYNNYPRKFLDESIAFAVTWNYCIQWLSVIAVELVTASLTIKFWNDTINPDVWVAILFVVVLAINFFGARGWGEGEFLFGTCKLLMITGFIIMGIVVNVGGGPEKKFIGGQYWHNPGYYTNFKGLCSVFVTGAFSLGQSEFVALSAAEQANPRAAIPSACKLIFWRILILFLGSLTIVGLLVPYNSDKLMGSGGSSASHASPFVLAAALHGVKAVPSIINAVILLSVTSVASSSLYSASRTLQSLAEQGFAPQYFNYIDKTGRPLRSLIFCSVCGLFSFIAAYKKEETVFNWLLAISGLSQIFTWDIIVVSHVRFRQALKHNNISIDSLGYVASTGVWGSIYAIVWHWLILIAQFYIGLFPIGSGTASAESFFSAYLAAVVLIVFYIGHKLYTRNWSLFIKLDDIDINTDRTIFDPEVLALERAESAAARAKHPWWKKVIDLLFN</sequence>
<proteinExistence type="inferred from homology"/>
<keyword evidence="12" id="KW-1185">Reference proteome</keyword>
<dbReference type="Proteomes" id="UP001497600">
    <property type="component" value="Chromosome F"/>
</dbReference>
<feature type="transmembrane region" description="Helical" evidence="9">
    <location>
        <begin position="96"/>
        <end position="116"/>
    </location>
</feature>
<evidence type="ECO:0000256" key="5">
    <source>
        <dbReference type="ARBA" id="ARBA00022970"/>
    </source>
</evidence>
<evidence type="ECO:0000256" key="2">
    <source>
        <dbReference type="ARBA" id="ARBA00006983"/>
    </source>
</evidence>
<dbReference type="InterPro" id="IPR004841">
    <property type="entry name" value="AA-permease/SLC12A_dom"/>
</dbReference>
<feature type="transmembrane region" description="Helical" evidence="9">
    <location>
        <begin position="335"/>
        <end position="358"/>
    </location>
</feature>
<comment type="subcellular location">
    <subcellularLocation>
        <location evidence="1">Membrane</location>
        <topology evidence="1">Multi-pass membrane protein</topology>
    </subcellularLocation>
</comment>
<keyword evidence="7 9" id="KW-0472">Membrane</keyword>
<dbReference type="InterPro" id="IPR050524">
    <property type="entry name" value="APC_YAT"/>
</dbReference>
<evidence type="ECO:0000256" key="1">
    <source>
        <dbReference type="ARBA" id="ARBA00004141"/>
    </source>
</evidence>
<feature type="transmembrane region" description="Helical" evidence="9">
    <location>
        <begin position="396"/>
        <end position="414"/>
    </location>
</feature>
<dbReference type="Gene3D" id="1.20.1740.10">
    <property type="entry name" value="Amino acid/polyamine transporter I"/>
    <property type="match status" value="1"/>
</dbReference>
<feature type="transmembrane region" description="Helical" evidence="9">
    <location>
        <begin position="71"/>
        <end position="90"/>
    </location>
</feature>
<feature type="region of interest" description="Disordered" evidence="8">
    <location>
        <begin position="1"/>
        <end position="31"/>
    </location>
</feature>